<evidence type="ECO:0000313" key="2">
    <source>
        <dbReference type="EMBL" id="OIQ77935.1"/>
    </source>
</evidence>
<sequence>MSARENGSTPSCTIAPVVYVKTVPGSAARSPSSGETVDSGTTVAEPPPWVRGRIALWPITATRAGATRS</sequence>
<reference evidence="2" key="1">
    <citation type="submission" date="2016-10" db="EMBL/GenBank/DDBJ databases">
        <title>Sequence of Gallionella enrichment culture.</title>
        <authorList>
            <person name="Poehlein A."/>
            <person name="Muehling M."/>
            <person name="Daniel R."/>
        </authorList>
    </citation>
    <scope>NUCLEOTIDE SEQUENCE</scope>
</reference>
<gene>
    <name evidence="2" type="ORF">GALL_403690</name>
</gene>
<dbReference type="AlphaFoldDB" id="A0A1J5QD71"/>
<feature type="region of interest" description="Disordered" evidence="1">
    <location>
        <begin position="25"/>
        <end position="47"/>
    </location>
</feature>
<evidence type="ECO:0000256" key="1">
    <source>
        <dbReference type="SAM" id="MobiDB-lite"/>
    </source>
</evidence>
<dbReference type="EMBL" id="MLJW01001504">
    <property type="protein sequence ID" value="OIQ77935.1"/>
    <property type="molecule type" value="Genomic_DNA"/>
</dbReference>
<accession>A0A1J5QD71</accession>
<proteinExistence type="predicted"/>
<protein>
    <submittedName>
        <fullName evidence="2">Uncharacterized protein</fullName>
    </submittedName>
</protein>
<name>A0A1J5QD71_9ZZZZ</name>
<organism evidence="2">
    <name type="scientific">mine drainage metagenome</name>
    <dbReference type="NCBI Taxonomy" id="410659"/>
    <lineage>
        <taxon>unclassified sequences</taxon>
        <taxon>metagenomes</taxon>
        <taxon>ecological metagenomes</taxon>
    </lineage>
</organism>
<feature type="compositionally biased region" description="Polar residues" evidence="1">
    <location>
        <begin position="29"/>
        <end position="42"/>
    </location>
</feature>
<comment type="caution">
    <text evidence="2">The sequence shown here is derived from an EMBL/GenBank/DDBJ whole genome shotgun (WGS) entry which is preliminary data.</text>
</comment>